<keyword evidence="3" id="KW-1185">Reference proteome</keyword>
<feature type="chain" id="PRO_5032439330" evidence="1">
    <location>
        <begin position="19"/>
        <end position="266"/>
    </location>
</feature>
<proteinExistence type="predicted"/>
<dbReference type="EMBL" id="CAJNOC010003711">
    <property type="protein sequence ID" value="CAF0994644.1"/>
    <property type="molecule type" value="Genomic_DNA"/>
</dbReference>
<sequence>MKFLIIITNFLIFKLIFAQNLPPLPEEWELAIGDYIQGIKKESWLSNYKFLAKPRVYPGKNWKVRVEATWNGPSLLDPALLNYLSLVFDPIDKNVLQFWSGKQILNVKEYNHTTKRIIFTPKFSTILMKASTSRLGVYNGMQFLLKVGDEVLPGMNVLVNTRVSRDVEVTCSDGIYCNGDERYVKIGKAFKCMKAKFGPCDDPDGDPCKSYECIESERECKSYPKGGSSCRSCNSTNDNSAELCKQQNYECGWNSDKTLYCGVCSV</sequence>
<protein>
    <submittedName>
        <fullName evidence="2">Uncharacterized protein</fullName>
    </submittedName>
</protein>
<feature type="signal peptide" evidence="1">
    <location>
        <begin position="1"/>
        <end position="18"/>
    </location>
</feature>
<evidence type="ECO:0000256" key="1">
    <source>
        <dbReference type="SAM" id="SignalP"/>
    </source>
</evidence>
<keyword evidence="1" id="KW-0732">Signal</keyword>
<name>A0A814GB46_9BILA</name>
<evidence type="ECO:0000313" key="2">
    <source>
        <dbReference type="EMBL" id="CAF0994644.1"/>
    </source>
</evidence>
<dbReference type="Proteomes" id="UP000663879">
    <property type="component" value="Unassembled WGS sequence"/>
</dbReference>
<organism evidence="2 3">
    <name type="scientific">Brachionus calyciflorus</name>
    <dbReference type="NCBI Taxonomy" id="104777"/>
    <lineage>
        <taxon>Eukaryota</taxon>
        <taxon>Metazoa</taxon>
        <taxon>Spiralia</taxon>
        <taxon>Gnathifera</taxon>
        <taxon>Rotifera</taxon>
        <taxon>Eurotatoria</taxon>
        <taxon>Monogononta</taxon>
        <taxon>Pseudotrocha</taxon>
        <taxon>Ploima</taxon>
        <taxon>Brachionidae</taxon>
        <taxon>Brachionus</taxon>
    </lineage>
</organism>
<reference evidence="2" key="1">
    <citation type="submission" date="2021-02" db="EMBL/GenBank/DDBJ databases">
        <authorList>
            <person name="Nowell W R."/>
        </authorList>
    </citation>
    <scope>NUCLEOTIDE SEQUENCE</scope>
    <source>
        <strain evidence="2">Ploen Becks lab</strain>
    </source>
</reference>
<dbReference type="AlphaFoldDB" id="A0A814GB46"/>
<accession>A0A814GB46</accession>
<comment type="caution">
    <text evidence="2">The sequence shown here is derived from an EMBL/GenBank/DDBJ whole genome shotgun (WGS) entry which is preliminary data.</text>
</comment>
<evidence type="ECO:0000313" key="3">
    <source>
        <dbReference type="Proteomes" id="UP000663879"/>
    </source>
</evidence>
<gene>
    <name evidence="2" type="ORF">OXX778_LOCUS16092</name>
</gene>